<comment type="caution">
    <text evidence="1">The sequence shown here is derived from an EMBL/GenBank/DDBJ whole genome shotgun (WGS) entry which is preliminary data.</text>
</comment>
<dbReference type="SUPFAM" id="SSF81383">
    <property type="entry name" value="F-box domain"/>
    <property type="match status" value="1"/>
</dbReference>
<organism evidence="1 2">
    <name type="scientific">Meripilus lineatus</name>
    <dbReference type="NCBI Taxonomy" id="2056292"/>
    <lineage>
        <taxon>Eukaryota</taxon>
        <taxon>Fungi</taxon>
        <taxon>Dikarya</taxon>
        <taxon>Basidiomycota</taxon>
        <taxon>Agaricomycotina</taxon>
        <taxon>Agaricomycetes</taxon>
        <taxon>Polyporales</taxon>
        <taxon>Meripilaceae</taxon>
        <taxon>Meripilus</taxon>
    </lineage>
</organism>
<reference evidence="1" key="1">
    <citation type="submission" date="2022-07" db="EMBL/GenBank/DDBJ databases">
        <title>Genome Sequence of Physisporinus lineatus.</title>
        <authorList>
            <person name="Buettner E."/>
        </authorList>
    </citation>
    <scope>NUCLEOTIDE SEQUENCE</scope>
    <source>
        <strain evidence="1">VT162</strain>
    </source>
</reference>
<dbReference type="InterPro" id="IPR036047">
    <property type="entry name" value="F-box-like_dom_sf"/>
</dbReference>
<evidence type="ECO:0000313" key="2">
    <source>
        <dbReference type="Proteomes" id="UP001212997"/>
    </source>
</evidence>
<sequence length="474" mass="54214">MTQTTFWQPRKEVYYRWDCQWYQGDTQKGFTSSFGPITNAIVGKSHTLATTATPSPTFVFRLPQELLDRIVDYLHNDKRALLSASTVSWAWLSSCRYHLFRVLAVSGTMFDKISPFPQFLRIVPQIGYYTRHLSLAVRTGPSLDIAGFQHILMSCPQLKILHLNSFLGREISGMITRPPMFKLKTLIFDDDTCNSPNKHFLTGFALILQLFYAIDELHFRIPNMPLVWSATPSPPDRPIPIDELEEMVPNPGFIRIKRIITSDTDPEYGGPTPFGSFMQILRRAMVATSEDLTSFKAENWLLRNPELLRPILNEAENLTHLTLTLSIRYQQDIWQNLNLKACKHLTSIHLCIVLGAVGPFAYFGRIGPFDGDLLGTLTTLTSEVVHLSIQLEVKGQSKHNVWRAVQHSKWSDFDEHIPVHLPRLQTFTMYFSGMFWDRGEDGPFRVCMPKYIRGEMSMAARRGILRLDAIDTSS</sequence>
<accession>A0AAD5V8I8</accession>
<dbReference type="EMBL" id="JANAWD010000099">
    <property type="protein sequence ID" value="KAJ3487199.1"/>
    <property type="molecule type" value="Genomic_DNA"/>
</dbReference>
<dbReference type="AlphaFoldDB" id="A0AAD5V8I8"/>
<dbReference type="Proteomes" id="UP001212997">
    <property type="component" value="Unassembled WGS sequence"/>
</dbReference>
<evidence type="ECO:0000313" key="1">
    <source>
        <dbReference type="EMBL" id="KAJ3487199.1"/>
    </source>
</evidence>
<name>A0AAD5V8I8_9APHY</name>
<evidence type="ECO:0008006" key="3">
    <source>
        <dbReference type="Google" id="ProtNLM"/>
    </source>
</evidence>
<keyword evidence="2" id="KW-1185">Reference proteome</keyword>
<protein>
    <recommendedName>
        <fullName evidence="3">F-box domain-containing protein</fullName>
    </recommendedName>
</protein>
<gene>
    <name evidence="1" type="ORF">NLI96_g3716</name>
</gene>
<proteinExistence type="predicted"/>